<feature type="compositionally biased region" description="Basic and acidic residues" evidence="1">
    <location>
        <begin position="47"/>
        <end position="56"/>
    </location>
</feature>
<dbReference type="Proteomes" id="UP000828390">
    <property type="component" value="Unassembled WGS sequence"/>
</dbReference>
<reference evidence="2" key="2">
    <citation type="submission" date="2020-11" db="EMBL/GenBank/DDBJ databases">
        <authorList>
            <person name="McCartney M.A."/>
            <person name="Auch B."/>
            <person name="Kono T."/>
            <person name="Mallez S."/>
            <person name="Becker A."/>
            <person name="Gohl D.M."/>
            <person name="Silverstein K.A.T."/>
            <person name="Koren S."/>
            <person name="Bechman K.B."/>
            <person name="Herman A."/>
            <person name="Abrahante J.E."/>
            <person name="Garbe J."/>
        </authorList>
    </citation>
    <scope>NUCLEOTIDE SEQUENCE</scope>
    <source>
        <strain evidence="2">Duluth1</strain>
        <tissue evidence="2">Whole animal</tissue>
    </source>
</reference>
<proteinExistence type="predicted"/>
<evidence type="ECO:0000256" key="1">
    <source>
        <dbReference type="SAM" id="MobiDB-lite"/>
    </source>
</evidence>
<name>A0A9D4DVR2_DREPO</name>
<feature type="region of interest" description="Disordered" evidence="1">
    <location>
        <begin position="33"/>
        <end position="56"/>
    </location>
</feature>
<evidence type="ECO:0000313" key="2">
    <source>
        <dbReference type="EMBL" id="KAH3768957.1"/>
    </source>
</evidence>
<dbReference type="EMBL" id="JAIWYP010000009">
    <property type="protein sequence ID" value="KAH3768957.1"/>
    <property type="molecule type" value="Genomic_DNA"/>
</dbReference>
<feature type="compositionally biased region" description="Acidic residues" evidence="1">
    <location>
        <begin position="35"/>
        <end position="46"/>
    </location>
</feature>
<organism evidence="2 3">
    <name type="scientific">Dreissena polymorpha</name>
    <name type="common">Zebra mussel</name>
    <name type="synonym">Mytilus polymorpha</name>
    <dbReference type="NCBI Taxonomy" id="45954"/>
    <lineage>
        <taxon>Eukaryota</taxon>
        <taxon>Metazoa</taxon>
        <taxon>Spiralia</taxon>
        <taxon>Lophotrochozoa</taxon>
        <taxon>Mollusca</taxon>
        <taxon>Bivalvia</taxon>
        <taxon>Autobranchia</taxon>
        <taxon>Heteroconchia</taxon>
        <taxon>Euheterodonta</taxon>
        <taxon>Imparidentia</taxon>
        <taxon>Neoheterodontei</taxon>
        <taxon>Myida</taxon>
        <taxon>Dreissenoidea</taxon>
        <taxon>Dreissenidae</taxon>
        <taxon>Dreissena</taxon>
    </lineage>
</organism>
<reference evidence="2" key="1">
    <citation type="journal article" date="2019" name="bioRxiv">
        <title>The Genome of the Zebra Mussel, Dreissena polymorpha: A Resource for Invasive Species Research.</title>
        <authorList>
            <person name="McCartney M.A."/>
            <person name="Auch B."/>
            <person name="Kono T."/>
            <person name="Mallez S."/>
            <person name="Zhang Y."/>
            <person name="Obille A."/>
            <person name="Becker A."/>
            <person name="Abrahante J.E."/>
            <person name="Garbe J."/>
            <person name="Badalamenti J.P."/>
            <person name="Herman A."/>
            <person name="Mangelson H."/>
            <person name="Liachko I."/>
            <person name="Sullivan S."/>
            <person name="Sone E.D."/>
            <person name="Koren S."/>
            <person name="Silverstein K.A.T."/>
            <person name="Beckman K.B."/>
            <person name="Gohl D.M."/>
        </authorList>
    </citation>
    <scope>NUCLEOTIDE SEQUENCE</scope>
    <source>
        <strain evidence="2">Duluth1</strain>
        <tissue evidence="2">Whole animal</tissue>
    </source>
</reference>
<dbReference type="AlphaFoldDB" id="A0A9D4DVR2"/>
<evidence type="ECO:0000313" key="3">
    <source>
        <dbReference type="Proteomes" id="UP000828390"/>
    </source>
</evidence>
<protein>
    <submittedName>
        <fullName evidence="2">Uncharacterized protein</fullName>
    </submittedName>
</protein>
<accession>A0A9D4DVR2</accession>
<sequence length="56" mass="6208">MDKNAHTGLIEPLWIDGDIFPSQIVDVLDDMANAIEEDNDTDEGDTETERVGDEDS</sequence>
<keyword evidence="3" id="KW-1185">Reference proteome</keyword>
<gene>
    <name evidence="2" type="ORF">DPMN_170179</name>
</gene>
<comment type="caution">
    <text evidence="2">The sequence shown here is derived from an EMBL/GenBank/DDBJ whole genome shotgun (WGS) entry which is preliminary data.</text>
</comment>